<dbReference type="EMBL" id="AMLP01000166">
    <property type="protein sequence ID" value="ELS53492.1"/>
    <property type="molecule type" value="Genomic_DNA"/>
</dbReference>
<proteinExistence type="predicted"/>
<dbReference type="InterPro" id="IPR000182">
    <property type="entry name" value="GNAT_dom"/>
</dbReference>
<dbReference type="Proteomes" id="UP000011205">
    <property type="component" value="Unassembled WGS sequence"/>
</dbReference>
<evidence type="ECO:0000313" key="4">
    <source>
        <dbReference type="Proteomes" id="UP000011205"/>
    </source>
</evidence>
<comment type="caution">
    <text evidence="3">The sequence shown here is derived from an EMBL/GenBank/DDBJ whole genome shotgun (WGS) entry which is preliminary data.</text>
</comment>
<gene>
    <name evidence="3" type="ORF">STVIR_5560</name>
</gene>
<organism evidence="3 4">
    <name type="scientific">Streptomyces viridochromogenes Tue57</name>
    <dbReference type="NCBI Taxonomy" id="1160705"/>
    <lineage>
        <taxon>Bacteria</taxon>
        <taxon>Bacillati</taxon>
        <taxon>Actinomycetota</taxon>
        <taxon>Actinomycetes</taxon>
        <taxon>Kitasatosporales</taxon>
        <taxon>Streptomycetaceae</taxon>
        <taxon>Streptomyces</taxon>
    </lineage>
</organism>
<name>L8PDQ8_STRVR</name>
<feature type="domain" description="N-acetyltransferase" evidence="2">
    <location>
        <begin position="1"/>
        <end position="91"/>
    </location>
</feature>
<reference evidence="3 4" key="1">
    <citation type="journal article" date="2013" name="Genome Announc.">
        <title>Draft Genome Sequence of Streptomyces viridochromogenes Strain Tu57, Producer of Avilamycin.</title>
        <authorList>
            <person name="Gruning B.A."/>
            <person name="Erxleben A."/>
            <person name="Hahnlein A."/>
            <person name="Gunther S."/>
        </authorList>
    </citation>
    <scope>NUCLEOTIDE SEQUENCE [LARGE SCALE GENOMIC DNA]</scope>
    <source>
        <strain evidence="3 4">Tue57</strain>
    </source>
</reference>
<evidence type="ECO:0000256" key="1">
    <source>
        <dbReference type="SAM" id="MobiDB-lite"/>
    </source>
</evidence>
<protein>
    <recommendedName>
        <fullName evidence="2">N-acetyltransferase domain-containing protein</fullName>
    </recommendedName>
</protein>
<accession>L8PDQ8</accession>
<evidence type="ECO:0000313" key="3">
    <source>
        <dbReference type="EMBL" id="ELS53492.1"/>
    </source>
</evidence>
<dbReference type="PROSITE" id="PS51186">
    <property type="entry name" value="GNAT"/>
    <property type="match status" value="1"/>
</dbReference>
<dbReference type="Pfam" id="PF13302">
    <property type="entry name" value="Acetyltransf_3"/>
    <property type="match status" value="1"/>
</dbReference>
<sequence>MGTVQATVTEDRTAEIAWVVGTPRQGRGFASEAARGLVARLERQAVRTVVAHIHPDHPASAAVTAAAGLTRPTRSRTARPGGGCRYGPDMTARHARRQVPPPPEAFAKLVPRHLGAGPP</sequence>
<dbReference type="InterPro" id="IPR016181">
    <property type="entry name" value="Acyl_CoA_acyltransferase"/>
</dbReference>
<evidence type="ECO:0000259" key="2">
    <source>
        <dbReference type="PROSITE" id="PS51186"/>
    </source>
</evidence>
<dbReference type="GO" id="GO:0016747">
    <property type="term" value="F:acyltransferase activity, transferring groups other than amino-acyl groups"/>
    <property type="evidence" value="ECO:0007669"/>
    <property type="project" value="InterPro"/>
</dbReference>
<dbReference type="SUPFAM" id="SSF55729">
    <property type="entry name" value="Acyl-CoA N-acyltransferases (Nat)"/>
    <property type="match status" value="1"/>
</dbReference>
<feature type="region of interest" description="Disordered" evidence="1">
    <location>
        <begin position="64"/>
        <end position="119"/>
    </location>
</feature>
<dbReference type="Gene3D" id="3.40.630.30">
    <property type="match status" value="1"/>
</dbReference>
<dbReference type="PATRIC" id="fig|1160705.3.peg.5497"/>
<dbReference type="AlphaFoldDB" id="L8PDQ8"/>